<evidence type="ECO:0000313" key="3">
    <source>
        <dbReference type="Proteomes" id="UP001570511"/>
    </source>
</evidence>
<dbReference type="Proteomes" id="UP001570511">
    <property type="component" value="Unassembled WGS sequence"/>
</dbReference>
<comment type="caution">
    <text evidence="2">The sequence shown here is derived from an EMBL/GenBank/DDBJ whole genome shotgun (WGS) entry which is preliminary data.</text>
</comment>
<reference evidence="2 3" key="1">
    <citation type="submission" date="2024-08" db="EMBL/GenBank/DDBJ databases">
        <title>Halobellus sp. MBLA0158 whole genome sequence.</title>
        <authorList>
            <person name="Hwang C.Y."/>
            <person name="Cho E.-S."/>
            <person name="Seo M.-J."/>
        </authorList>
    </citation>
    <scope>NUCLEOTIDE SEQUENCE [LARGE SCALE GENOMIC DNA]</scope>
    <source>
        <strain evidence="2 3">MBLA0158</strain>
    </source>
</reference>
<feature type="transmembrane region" description="Helical" evidence="1">
    <location>
        <begin position="148"/>
        <end position="171"/>
    </location>
</feature>
<sequence>MSVSITGTIRGMANRANPAFGVGAVVLPLGLLLAAIAFGTVQQLTYVHVMAGVLWTGTDLFMALVLGPVLGGLDVDERAEVFQRFTPKMAFLMPTLAFTTIIGGMVLASEMGYLPGLAAWGGVFSVVAMGPALAAVAFQFDAFTDWRWLALFAIIVGGGAVSLVANLGALAMPGLPILLALAIVSVLTILGFGVLMPGEARMYLEMTSSDPDADLIGRIGMRNAKLSGLQGVLQLSIVAVMVYIRWGSLGF</sequence>
<feature type="transmembrane region" description="Helical" evidence="1">
    <location>
        <begin position="20"/>
        <end position="40"/>
    </location>
</feature>
<dbReference type="EMBL" id="JBGNYA010000001">
    <property type="protein sequence ID" value="MFA1611413.1"/>
    <property type="molecule type" value="Genomic_DNA"/>
</dbReference>
<gene>
    <name evidence="2" type="ORF">OS889_10420</name>
</gene>
<keyword evidence="3" id="KW-1185">Reference proteome</keyword>
<feature type="transmembrane region" description="Helical" evidence="1">
    <location>
        <begin position="117"/>
        <end position="136"/>
    </location>
</feature>
<dbReference type="AlphaFoldDB" id="A0ABD5MC10"/>
<keyword evidence="1" id="KW-0812">Transmembrane</keyword>
<organism evidence="2 3">
    <name type="scientific">Halobellus rubicundus</name>
    <dbReference type="NCBI Taxonomy" id="2996466"/>
    <lineage>
        <taxon>Archaea</taxon>
        <taxon>Methanobacteriati</taxon>
        <taxon>Methanobacteriota</taxon>
        <taxon>Stenosarchaea group</taxon>
        <taxon>Halobacteria</taxon>
        <taxon>Halobacteriales</taxon>
        <taxon>Haloferacaceae</taxon>
        <taxon>Halobellus</taxon>
    </lineage>
</organism>
<dbReference type="RefSeq" id="WP_372389672.1">
    <property type="nucleotide sequence ID" value="NZ_JBGNYA010000001.1"/>
</dbReference>
<accession>A0ABD5MC10</accession>
<keyword evidence="1" id="KW-0472">Membrane</keyword>
<feature type="transmembrane region" description="Helical" evidence="1">
    <location>
        <begin position="226"/>
        <end position="246"/>
    </location>
</feature>
<feature type="transmembrane region" description="Helical" evidence="1">
    <location>
        <begin position="46"/>
        <end position="70"/>
    </location>
</feature>
<name>A0ABD5MC10_9EURY</name>
<evidence type="ECO:0000313" key="2">
    <source>
        <dbReference type="EMBL" id="MFA1611413.1"/>
    </source>
</evidence>
<proteinExistence type="predicted"/>
<evidence type="ECO:0000256" key="1">
    <source>
        <dbReference type="SAM" id="Phobius"/>
    </source>
</evidence>
<keyword evidence="1" id="KW-1133">Transmembrane helix</keyword>
<feature type="transmembrane region" description="Helical" evidence="1">
    <location>
        <begin position="91"/>
        <end position="111"/>
    </location>
</feature>
<feature type="transmembrane region" description="Helical" evidence="1">
    <location>
        <begin position="177"/>
        <end position="196"/>
    </location>
</feature>
<protein>
    <submittedName>
        <fullName evidence="2">Uncharacterized protein</fullName>
    </submittedName>
</protein>